<dbReference type="InterPro" id="IPR007712">
    <property type="entry name" value="RelE/ParE_toxin"/>
</dbReference>
<dbReference type="InterPro" id="IPR035093">
    <property type="entry name" value="RelE/ParE_toxin_dom_sf"/>
</dbReference>
<protein>
    <submittedName>
        <fullName evidence="2">Toxin ParE1/3/4</fullName>
    </submittedName>
</protein>
<comment type="caution">
    <text evidence="2">The sequence shown here is derived from an EMBL/GenBank/DDBJ whole genome shotgun (WGS) entry which is preliminary data.</text>
</comment>
<dbReference type="Pfam" id="PF05016">
    <property type="entry name" value="ParE_toxin"/>
    <property type="match status" value="1"/>
</dbReference>
<evidence type="ECO:0000313" key="3">
    <source>
        <dbReference type="Proteomes" id="UP001549036"/>
    </source>
</evidence>
<sequence length="134" mass="14437">MMIQRLAVVLSEAAISDLDTIAAYIFESSGSERIATSFVDRMRDRCHSIGNAPRGGRRHDDIVPGLRIVPFEHSAVIAYVVEGDIVHIVNIFYGGAIMKRCYVVEAVNRPNYSAGSAPAAGSPGFPASPGFLRT</sequence>
<keyword evidence="1" id="KW-1277">Toxin-antitoxin system</keyword>
<evidence type="ECO:0000256" key="1">
    <source>
        <dbReference type="ARBA" id="ARBA00022649"/>
    </source>
</evidence>
<dbReference type="EMBL" id="JBEPLM010000008">
    <property type="protein sequence ID" value="MET3594962.1"/>
    <property type="molecule type" value="Genomic_DNA"/>
</dbReference>
<accession>A0ABV2HXY9</accession>
<dbReference type="Gene3D" id="3.30.2310.20">
    <property type="entry name" value="RelE-like"/>
    <property type="match status" value="1"/>
</dbReference>
<reference evidence="2 3" key="1">
    <citation type="submission" date="2024-06" db="EMBL/GenBank/DDBJ databases">
        <title>Genomic Encyclopedia of Type Strains, Phase IV (KMG-IV): sequencing the most valuable type-strain genomes for metagenomic binning, comparative biology and taxonomic classification.</title>
        <authorList>
            <person name="Goeker M."/>
        </authorList>
    </citation>
    <scope>NUCLEOTIDE SEQUENCE [LARGE SCALE GENOMIC DNA]</scope>
    <source>
        <strain evidence="2 3">DSM 29846</strain>
    </source>
</reference>
<dbReference type="Proteomes" id="UP001549036">
    <property type="component" value="Unassembled WGS sequence"/>
</dbReference>
<organism evidence="2 3">
    <name type="scientific">Mesorhizobium shonense</name>
    <dbReference type="NCBI Taxonomy" id="1209948"/>
    <lineage>
        <taxon>Bacteria</taxon>
        <taxon>Pseudomonadati</taxon>
        <taxon>Pseudomonadota</taxon>
        <taxon>Alphaproteobacteria</taxon>
        <taxon>Hyphomicrobiales</taxon>
        <taxon>Phyllobacteriaceae</taxon>
        <taxon>Mesorhizobium</taxon>
    </lineage>
</organism>
<proteinExistence type="predicted"/>
<name>A0ABV2HXY9_9HYPH</name>
<evidence type="ECO:0000313" key="2">
    <source>
        <dbReference type="EMBL" id="MET3594962.1"/>
    </source>
</evidence>
<gene>
    <name evidence="2" type="ORF">ABID26_004370</name>
</gene>
<keyword evidence="3" id="KW-1185">Reference proteome</keyword>